<evidence type="ECO:0000256" key="2">
    <source>
        <dbReference type="ARBA" id="ARBA00022603"/>
    </source>
</evidence>
<dbReference type="Gene3D" id="3.40.50.720">
    <property type="entry name" value="NAD(P)-binding Rossmann-like Domain"/>
    <property type="match status" value="1"/>
</dbReference>
<feature type="region of interest" description="Disordered" evidence="7">
    <location>
        <begin position="220"/>
        <end position="253"/>
    </location>
</feature>
<comment type="similarity">
    <text evidence="6">Belongs to the class I-like SAM-binding methyltransferase superfamily. Cation-dependent O-methyltransferase family.</text>
</comment>
<dbReference type="PANTHER" id="PTHR43708:SF5">
    <property type="entry name" value="CONSERVED EXPRESSED OXIDOREDUCTASE (EUROFUNG)-RELATED"/>
    <property type="match status" value="1"/>
</dbReference>
<feature type="compositionally biased region" description="Basic and acidic residues" evidence="7">
    <location>
        <begin position="238"/>
        <end position="253"/>
    </location>
</feature>
<dbReference type="SUPFAM" id="SSF51735">
    <property type="entry name" value="NAD(P)-binding Rossmann-fold domains"/>
    <property type="match status" value="1"/>
</dbReference>
<dbReference type="InterPro" id="IPR029063">
    <property type="entry name" value="SAM-dependent_MTases_sf"/>
</dbReference>
<proteinExistence type="inferred from homology"/>
<sequence>MPHMKGDTFDKQKAYVPKPEGVFFDDGREIELLHFVYSHPSIAEIRGSPTGVLKAVDEYGRTKNYLMNVGDDKGKIVTELIAEVKPGTMVELGGYVGYSALLFGDAVRRAGGKRYFSLERNPEFAAVIMSLVDLAGLSDIVRVIVGSSSDAIKRLHAAGTLKVIDLMFLDHYKPAYLSDLKLCEHLELVKPGSVVAADNAIEPGNPPYLEYVRSSVEKKRERYDKGERNGASPSGFTDRTKNQYRSREGEEKLSAEIKGNPNLIYESKLVNSFEPTGVPSMTSKSHNVAIIGYGLSAKVFHIPLIAAVPEFKLYAIVQRSPKANDDAEKDHPGVKGYRSSEEMVNDPEVDVVVVTSTPSSHFELTKMALEHGKHVAVEKPFTHTHQEAEELIAIAKKHQRLITVYQNRRWDSDFLTLSELIKNKTLGRVTEVETHFDRHSPKVSPGREWKMQDIGGTAGYDLGTHMTDQVVTLFGMPKRITAFIGAQREGRSASDEDSCTILLHYEGMMATVKASVISPEVKQLRYWVRGDKGSFKKFYLDVQEDQLKAGKRPGDTGFGVEPEDRHGTLTTIEDGKASSETFPTVKPATYVAFYNGLAKALAGQGELPVKAEEASAVIRLIELARQSSQTGRTLDV</sequence>
<dbReference type="AlphaFoldDB" id="A0A1W5DAI1"/>
<keyword evidence="5" id="KW-0560">Oxidoreductase</keyword>
<keyword evidence="11" id="KW-1185">Reference proteome</keyword>
<evidence type="ECO:0000256" key="6">
    <source>
        <dbReference type="ARBA" id="ARBA00023453"/>
    </source>
</evidence>
<dbReference type="EMBL" id="FWEW01003582">
    <property type="protein sequence ID" value="SLM39879.1"/>
    <property type="molecule type" value="Genomic_DNA"/>
</dbReference>
<feature type="domain" description="Gfo/Idh/MocA-like oxidoreductase N-terminal" evidence="8">
    <location>
        <begin position="287"/>
        <end position="405"/>
    </location>
</feature>
<dbReference type="Gene3D" id="3.40.50.150">
    <property type="entry name" value="Vaccinia Virus protein VP39"/>
    <property type="match status" value="1"/>
</dbReference>
<dbReference type="SUPFAM" id="SSF55347">
    <property type="entry name" value="Glyceraldehyde-3-phosphate dehydrogenase-like, C-terminal domain"/>
    <property type="match status" value="1"/>
</dbReference>
<dbReference type="SUPFAM" id="SSF53335">
    <property type="entry name" value="S-adenosyl-L-methionine-dependent methyltransferases"/>
    <property type="match status" value="1"/>
</dbReference>
<evidence type="ECO:0000313" key="11">
    <source>
        <dbReference type="Proteomes" id="UP000192927"/>
    </source>
</evidence>
<reference evidence="11" key="1">
    <citation type="submission" date="2017-03" db="EMBL/GenBank/DDBJ databases">
        <authorList>
            <person name="Sharma R."/>
            <person name="Thines M."/>
        </authorList>
    </citation>
    <scope>NUCLEOTIDE SEQUENCE [LARGE SCALE GENOMIC DNA]</scope>
</reference>
<keyword evidence="2" id="KW-0489">Methyltransferase</keyword>
<dbReference type="InterPro" id="IPR002935">
    <property type="entry name" value="SAM_O-MeTrfase"/>
</dbReference>
<dbReference type="GO" id="GO:0000166">
    <property type="term" value="F:nucleotide binding"/>
    <property type="evidence" value="ECO:0007669"/>
    <property type="project" value="InterPro"/>
</dbReference>
<dbReference type="PANTHER" id="PTHR43708">
    <property type="entry name" value="CONSERVED EXPRESSED OXIDOREDUCTASE (EUROFUNG)"/>
    <property type="match status" value="1"/>
</dbReference>
<dbReference type="GO" id="GO:0032259">
    <property type="term" value="P:methylation"/>
    <property type="evidence" value="ECO:0007669"/>
    <property type="project" value="UniProtKB-KW"/>
</dbReference>
<protein>
    <submittedName>
        <fullName evidence="10">Nad binding rossmann fold</fullName>
    </submittedName>
</protein>
<name>A0A1W5DAI1_9LECA</name>
<dbReference type="Gene3D" id="3.30.360.10">
    <property type="entry name" value="Dihydrodipicolinate Reductase, domain 2"/>
    <property type="match status" value="1"/>
</dbReference>
<dbReference type="Proteomes" id="UP000192927">
    <property type="component" value="Unassembled WGS sequence"/>
</dbReference>
<dbReference type="InterPro" id="IPR051317">
    <property type="entry name" value="Gfo/Idh/MocA_oxidoreduct"/>
</dbReference>
<evidence type="ECO:0000256" key="1">
    <source>
        <dbReference type="ARBA" id="ARBA00010928"/>
    </source>
</evidence>
<keyword evidence="4" id="KW-0949">S-adenosyl-L-methionine</keyword>
<evidence type="ECO:0000259" key="9">
    <source>
        <dbReference type="Pfam" id="PF02894"/>
    </source>
</evidence>
<evidence type="ECO:0000256" key="7">
    <source>
        <dbReference type="SAM" id="MobiDB-lite"/>
    </source>
</evidence>
<evidence type="ECO:0000256" key="5">
    <source>
        <dbReference type="ARBA" id="ARBA00023002"/>
    </source>
</evidence>
<dbReference type="GO" id="GO:0016491">
    <property type="term" value="F:oxidoreductase activity"/>
    <property type="evidence" value="ECO:0007669"/>
    <property type="project" value="UniProtKB-KW"/>
</dbReference>
<dbReference type="GO" id="GO:0008171">
    <property type="term" value="F:O-methyltransferase activity"/>
    <property type="evidence" value="ECO:0007669"/>
    <property type="project" value="InterPro"/>
</dbReference>
<dbReference type="InterPro" id="IPR004104">
    <property type="entry name" value="Gfo/Idh/MocA-like_OxRdtase_C"/>
</dbReference>
<dbReference type="PROSITE" id="PS51682">
    <property type="entry name" value="SAM_OMT_I"/>
    <property type="match status" value="1"/>
</dbReference>
<keyword evidence="3" id="KW-0808">Transferase</keyword>
<evidence type="ECO:0000313" key="10">
    <source>
        <dbReference type="EMBL" id="SLM39879.1"/>
    </source>
</evidence>
<dbReference type="Pfam" id="PF01408">
    <property type="entry name" value="GFO_IDH_MocA"/>
    <property type="match status" value="1"/>
</dbReference>
<evidence type="ECO:0000259" key="8">
    <source>
        <dbReference type="Pfam" id="PF01408"/>
    </source>
</evidence>
<comment type="similarity">
    <text evidence="1">Belongs to the Gfo/Idh/MocA family.</text>
</comment>
<dbReference type="Pfam" id="PF02894">
    <property type="entry name" value="GFO_IDH_MocA_C"/>
    <property type="match status" value="1"/>
</dbReference>
<dbReference type="Pfam" id="PF01596">
    <property type="entry name" value="Methyltransf_3"/>
    <property type="match status" value="1"/>
</dbReference>
<feature type="domain" description="Gfo/Idh/MocA-like oxidoreductase C-terminal" evidence="9">
    <location>
        <begin position="419"/>
        <end position="635"/>
    </location>
</feature>
<accession>A0A1W5DAI1</accession>
<evidence type="ECO:0000256" key="4">
    <source>
        <dbReference type="ARBA" id="ARBA00022691"/>
    </source>
</evidence>
<evidence type="ECO:0000256" key="3">
    <source>
        <dbReference type="ARBA" id="ARBA00022679"/>
    </source>
</evidence>
<organism evidence="10 11">
    <name type="scientific">Lasallia pustulata</name>
    <dbReference type="NCBI Taxonomy" id="136370"/>
    <lineage>
        <taxon>Eukaryota</taxon>
        <taxon>Fungi</taxon>
        <taxon>Dikarya</taxon>
        <taxon>Ascomycota</taxon>
        <taxon>Pezizomycotina</taxon>
        <taxon>Lecanoromycetes</taxon>
        <taxon>OSLEUM clade</taxon>
        <taxon>Umbilicariomycetidae</taxon>
        <taxon>Umbilicariales</taxon>
        <taxon>Umbilicariaceae</taxon>
        <taxon>Lasallia</taxon>
    </lineage>
</organism>
<dbReference type="InterPro" id="IPR000683">
    <property type="entry name" value="Gfo/Idh/MocA-like_OxRdtase_N"/>
</dbReference>
<dbReference type="InterPro" id="IPR036291">
    <property type="entry name" value="NAD(P)-bd_dom_sf"/>
</dbReference>